<keyword evidence="3" id="KW-0472">Membrane</keyword>
<feature type="DNA-binding region" description="OmpR/PhoB-type" evidence="2">
    <location>
        <begin position="13"/>
        <end position="114"/>
    </location>
</feature>
<feature type="domain" description="OmpR/PhoB-type" evidence="4">
    <location>
        <begin position="13"/>
        <end position="114"/>
    </location>
</feature>
<dbReference type="GO" id="GO:0000160">
    <property type="term" value="P:phosphorelay signal transduction system"/>
    <property type="evidence" value="ECO:0007669"/>
    <property type="project" value="InterPro"/>
</dbReference>
<comment type="caution">
    <text evidence="5">The sequence shown here is derived from an EMBL/GenBank/DDBJ whole genome shotgun (WGS) entry which is preliminary data.</text>
</comment>
<dbReference type="InterPro" id="IPR036388">
    <property type="entry name" value="WH-like_DNA-bd_sf"/>
</dbReference>
<dbReference type="Pfam" id="PF00486">
    <property type="entry name" value="Trans_reg_C"/>
    <property type="match status" value="1"/>
</dbReference>
<dbReference type="SUPFAM" id="SSF46894">
    <property type="entry name" value="C-terminal effector domain of the bipartite response regulators"/>
    <property type="match status" value="1"/>
</dbReference>
<dbReference type="PROSITE" id="PS51755">
    <property type="entry name" value="OMPR_PHOB"/>
    <property type="match status" value="1"/>
</dbReference>
<evidence type="ECO:0000313" key="5">
    <source>
        <dbReference type="EMBL" id="TKF37211.1"/>
    </source>
</evidence>
<dbReference type="Gene3D" id="1.10.10.10">
    <property type="entry name" value="Winged helix-like DNA-binding domain superfamily/Winged helix DNA-binding domain"/>
    <property type="match status" value="1"/>
</dbReference>
<proteinExistence type="predicted"/>
<dbReference type="InterPro" id="IPR001867">
    <property type="entry name" value="OmpR/PhoB-type_DNA-bd"/>
</dbReference>
<dbReference type="AlphaFoldDB" id="A0A2N7J844"/>
<dbReference type="Proteomes" id="UP000307574">
    <property type="component" value="Unassembled WGS sequence"/>
</dbReference>
<evidence type="ECO:0000256" key="1">
    <source>
        <dbReference type="ARBA" id="ARBA00023125"/>
    </source>
</evidence>
<dbReference type="GO" id="GO:0003677">
    <property type="term" value="F:DNA binding"/>
    <property type="evidence" value="ECO:0007669"/>
    <property type="project" value="UniProtKB-UniRule"/>
</dbReference>
<evidence type="ECO:0000256" key="3">
    <source>
        <dbReference type="SAM" id="Phobius"/>
    </source>
</evidence>
<organism evidence="5 6">
    <name type="scientific">Vibrio kanaloae</name>
    <dbReference type="NCBI Taxonomy" id="170673"/>
    <lineage>
        <taxon>Bacteria</taxon>
        <taxon>Pseudomonadati</taxon>
        <taxon>Pseudomonadota</taxon>
        <taxon>Gammaproteobacteria</taxon>
        <taxon>Vibrionales</taxon>
        <taxon>Vibrionaceae</taxon>
        <taxon>Vibrio</taxon>
    </lineage>
</organism>
<name>A0A2N7J844_9VIBR</name>
<feature type="transmembrane region" description="Helical" evidence="3">
    <location>
        <begin position="151"/>
        <end position="170"/>
    </location>
</feature>
<dbReference type="SMART" id="SM00862">
    <property type="entry name" value="Trans_reg_C"/>
    <property type="match status" value="1"/>
</dbReference>
<evidence type="ECO:0000259" key="4">
    <source>
        <dbReference type="PROSITE" id="PS51755"/>
    </source>
</evidence>
<evidence type="ECO:0000256" key="2">
    <source>
        <dbReference type="PROSITE-ProRule" id="PRU01091"/>
    </source>
</evidence>
<keyword evidence="3" id="KW-1133">Transmembrane helix</keyword>
<dbReference type="InterPro" id="IPR016032">
    <property type="entry name" value="Sig_transdc_resp-reg_C-effctor"/>
</dbReference>
<dbReference type="GO" id="GO:0006355">
    <property type="term" value="P:regulation of DNA-templated transcription"/>
    <property type="evidence" value="ECO:0007669"/>
    <property type="project" value="InterPro"/>
</dbReference>
<reference evidence="5 6" key="1">
    <citation type="submission" date="2019-04" db="EMBL/GenBank/DDBJ databases">
        <title>A reverse ecology approach based on a biological definition of microbial populations.</title>
        <authorList>
            <person name="Arevalo P."/>
            <person name="Vaninsberghe D."/>
            <person name="Elsherbini J."/>
            <person name="Gore J."/>
            <person name="Polz M."/>
        </authorList>
    </citation>
    <scope>NUCLEOTIDE SEQUENCE [LARGE SCALE GENOMIC DNA]</scope>
    <source>
        <strain evidence="5 6">10N.261.46.F4</strain>
    </source>
</reference>
<keyword evidence="1 2" id="KW-0238">DNA-binding</keyword>
<keyword evidence="3" id="KW-0812">Transmembrane</keyword>
<gene>
    <name evidence="5" type="ORF">FCV50_00590</name>
</gene>
<sequence length="509" mass="59043">MMRNILEEAKEVGGLIKIGGMIYNPQKKHLQYNDEIIDLEPRTIELLEFLLTHVGEPLSSNAIIQEIWHSDYISKNVLTNRISTFRALLQKYLIHEDATKILVTYPRKGYYLCDSQVKLITLEEDDHAPSRETPPTIRLALSAKLTNIKPLHYLIVFLSMAFFVSSYLYVTKTSNLIEQYRKQQTIQMRELLLHRIDATGPQSKQHRKIIKALILEQQIEYPYTDLVNQDIPSYFVTTIDDSPYWPGAKESISSEYKLNIRLKDLETPSTVHAEAKLLFSTSDKEVFKKTYVINLNSLSLSLLPLQQDIARFFALPIPIEYDWQLDNLSVFKQYDRDIDEGSFIPNDEFKALYFARHNTLFETNKETLEKAISQLYTRFTPLPDELGIWLGLINLKAGNLENAFDFLRTPVGGSRIDNALIYLLVSDISYKSGREDLFMKNYLQSIVSLSHTVPSKALFKRLAQPESVETCLSPWNQLKSKFSNKTMTYDWRNMIEAYCQTMIKMQKQK</sequence>
<dbReference type="RefSeq" id="WP_102507655.1">
    <property type="nucleotide sequence ID" value="NZ_JAKEUJ010000050.1"/>
</dbReference>
<accession>A0A2N7J844</accession>
<dbReference type="EMBL" id="SYUV01000002">
    <property type="protein sequence ID" value="TKF37211.1"/>
    <property type="molecule type" value="Genomic_DNA"/>
</dbReference>
<protein>
    <recommendedName>
        <fullName evidence="4">OmpR/PhoB-type domain-containing protein</fullName>
    </recommendedName>
</protein>
<evidence type="ECO:0000313" key="6">
    <source>
        <dbReference type="Proteomes" id="UP000307574"/>
    </source>
</evidence>